<gene>
    <name evidence="5" type="primary">coaE</name>
    <name evidence="7" type="ORF">M666_17635</name>
</gene>
<comment type="pathway">
    <text evidence="5">Cofactor biosynthesis; coenzyme A biosynthesis; CoA from (R)-pantothenate: step 5/5.</text>
</comment>
<name>A0AAU8S1H0_9FLAO</name>
<keyword evidence="5 7" id="KW-0418">Kinase</keyword>
<dbReference type="GO" id="GO:0004140">
    <property type="term" value="F:dephospho-CoA kinase activity"/>
    <property type="evidence" value="ECO:0007669"/>
    <property type="project" value="UniProtKB-UniRule"/>
</dbReference>
<evidence type="ECO:0000256" key="5">
    <source>
        <dbReference type="HAMAP-Rule" id="MF_00376"/>
    </source>
</evidence>
<dbReference type="NCBIfam" id="TIGR00152">
    <property type="entry name" value="dephospho-CoA kinase"/>
    <property type="match status" value="1"/>
</dbReference>
<protein>
    <recommendedName>
        <fullName evidence="5 6">Dephospho-CoA kinase</fullName>
        <ecNumber evidence="5 6">2.7.1.24</ecNumber>
    </recommendedName>
    <alternativeName>
        <fullName evidence="5">Dephosphocoenzyme A kinase</fullName>
    </alternativeName>
</protein>
<keyword evidence="4 5" id="KW-0173">Coenzyme A biosynthesis</keyword>
<keyword evidence="5" id="KW-0808">Transferase</keyword>
<dbReference type="AlphaFoldDB" id="A0AAU8S1H0"/>
<dbReference type="SUPFAM" id="SSF52540">
    <property type="entry name" value="P-loop containing nucleoside triphosphate hydrolases"/>
    <property type="match status" value="1"/>
</dbReference>
<evidence type="ECO:0000256" key="1">
    <source>
        <dbReference type="ARBA" id="ARBA00009018"/>
    </source>
</evidence>
<dbReference type="CDD" id="cd02022">
    <property type="entry name" value="DPCK"/>
    <property type="match status" value="1"/>
</dbReference>
<dbReference type="GO" id="GO:0005524">
    <property type="term" value="F:ATP binding"/>
    <property type="evidence" value="ECO:0007669"/>
    <property type="project" value="UniProtKB-UniRule"/>
</dbReference>
<dbReference type="PANTHER" id="PTHR10695">
    <property type="entry name" value="DEPHOSPHO-COA KINASE-RELATED"/>
    <property type="match status" value="1"/>
</dbReference>
<comment type="catalytic activity">
    <reaction evidence="5">
        <text>3'-dephospho-CoA + ATP = ADP + CoA + H(+)</text>
        <dbReference type="Rhea" id="RHEA:18245"/>
        <dbReference type="ChEBI" id="CHEBI:15378"/>
        <dbReference type="ChEBI" id="CHEBI:30616"/>
        <dbReference type="ChEBI" id="CHEBI:57287"/>
        <dbReference type="ChEBI" id="CHEBI:57328"/>
        <dbReference type="ChEBI" id="CHEBI:456216"/>
        <dbReference type="EC" id="2.7.1.24"/>
    </reaction>
</comment>
<dbReference type="InterPro" id="IPR001977">
    <property type="entry name" value="Depp_CoAkinase"/>
</dbReference>
<reference evidence="7 8" key="1">
    <citation type="journal article" date="2014" name="Environ. Microbiol.">
        <title>Contrasting genomic patterns and infection strategies of two co-existing Bacteroidetes podovirus genera.</title>
        <authorList>
            <person name="Holmfeldt K."/>
            <person name="Howard-Varona C."/>
            <person name="Solonenko N."/>
            <person name="Sullivan M.B."/>
        </authorList>
    </citation>
    <scope>NUCLEOTIDE SEQUENCE [LARGE SCALE GENOMIC DNA]</scope>
    <source>
        <strain evidence="7 8">18</strain>
    </source>
</reference>
<dbReference type="Pfam" id="PF01121">
    <property type="entry name" value="CoaE"/>
    <property type="match status" value="1"/>
</dbReference>
<dbReference type="GO" id="GO:0005737">
    <property type="term" value="C:cytoplasm"/>
    <property type="evidence" value="ECO:0007669"/>
    <property type="project" value="UniProtKB-SubCell"/>
</dbReference>
<dbReference type="EC" id="2.7.1.24" evidence="5 6"/>
<organism evidence="7 8">
    <name type="scientific">Cellulophaga baltica 18</name>
    <dbReference type="NCBI Taxonomy" id="1348584"/>
    <lineage>
        <taxon>Bacteria</taxon>
        <taxon>Pseudomonadati</taxon>
        <taxon>Bacteroidota</taxon>
        <taxon>Flavobacteriia</taxon>
        <taxon>Flavobacteriales</taxon>
        <taxon>Flavobacteriaceae</taxon>
        <taxon>Cellulophaga</taxon>
    </lineage>
</organism>
<dbReference type="PANTHER" id="PTHR10695:SF46">
    <property type="entry name" value="BIFUNCTIONAL COENZYME A SYNTHASE-RELATED"/>
    <property type="match status" value="1"/>
</dbReference>
<dbReference type="Proteomes" id="UP000030786">
    <property type="component" value="Chromosome"/>
</dbReference>
<keyword evidence="2 5" id="KW-0547">Nucleotide-binding</keyword>
<sequence>MMIVGLTGGIGSGKTTVAKMFHALGVPVYNSDIEAKKLMVTSEVLKVKIKELLGTESYIDHKLNRTYIADKIFTDPDLLAQLNAIVHPAVRQHFMSWVAQQKAAYIIQETAIIFENDTQNKFDKIILVTAPEKIRIERVTSRDAISTDKVKERIENQWPDQKKAALSDYVINNLELDKTTVLVAEIHKQLLKFSSFTS</sequence>
<dbReference type="KEGG" id="cbat:M666_17635"/>
<dbReference type="PROSITE" id="PS51219">
    <property type="entry name" value="DPCK"/>
    <property type="match status" value="1"/>
</dbReference>
<dbReference type="EMBL" id="CP009976">
    <property type="protein sequence ID" value="AIZ43214.1"/>
    <property type="molecule type" value="Genomic_DNA"/>
</dbReference>
<dbReference type="HAMAP" id="MF_00376">
    <property type="entry name" value="Dephospho_CoA_kinase"/>
    <property type="match status" value="1"/>
</dbReference>
<evidence type="ECO:0000256" key="2">
    <source>
        <dbReference type="ARBA" id="ARBA00022741"/>
    </source>
</evidence>
<keyword evidence="5" id="KW-0963">Cytoplasm</keyword>
<evidence type="ECO:0000313" key="7">
    <source>
        <dbReference type="EMBL" id="AIZ43214.1"/>
    </source>
</evidence>
<proteinExistence type="inferred from homology"/>
<dbReference type="InterPro" id="IPR027417">
    <property type="entry name" value="P-loop_NTPase"/>
</dbReference>
<evidence type="ECO:0000256" key="4">
    <source>
        <dbReference type="ARBA" id="ARBA00022993"/>
    </source>
</evidence>
<comment type="subcellular location">
    <subcellularLocation>
        <location evidence="5">Cytoplasm</location>
    </subcellularLocation>
</comment>
<evidence type="ECO:0000256" key="6">
    <source>
        <dbReference type="NCBIfam" id="TIGR00152"/>
    </source>
</evidence>
<dbReference type="GO" id="GO:0015937">
    <property type="term" value="P:coenzyme A biosynthetic process"/>
    <property type="evidence" value="ECO:0007669"/>
    <property type="project" value="UniProtKB-UniRule"/>
</dbReference>
<evidence type="ECO:0000313" key="8">
    <source>
        <dbReference type="Proteomes" id="UP000030786"/>
    </source>
</evidence>
<comment type="function">
    <text evidence="5">Catalyzes the phosphorylation of the 3'-hydroxyl group of dephosphocoenzyme A to form coenzyme A.</text>
</comment>
<accession>A0AAU8S1H0</accession>
<dbReference type="Gene3D" id="3.40.50.300">
    <property type="entry name" value="P-loop containing nucleotide triphosphate hydrolases"/>
    <property type="match status" value="1"/>
</dbReference>
<evidence type="ECO:0000256" key="3">
    <source>
        <dbReference type="ARBA" id="ARBA00022840"/>
    </source>
</evidence>
<keyword evidence="3 5" id="KW-0067">ATP-binding</keyword>
<comment type="similarity">
    <text evidence="1 5">Belongs to the CoaE family.</text>
</comment>
<feature type="binding site" evidence="5">
    <location>
        <begin position="11"/>
        <end position="16"/>
    </location>
    <ligand>
        <name>ATP</name>
        <dbReference type="ChEBI" id="CHEBI:30616"/>
    </ligand>
</feature>